<dbReference type="AlphaFoldDB" id="A0A0C4DU23"/>
<reference evidence="1" key="3">
    <citation type="submission" date="2011-03" db="EMBL/GenBank/DDBJ databases">
        <title>Annotation of Magnaporthe poae ATCC 64411.</title>
        <authorList>
            <person name="Ma L.-J."/>
            <person name="Dead R."/>
            <person name="Young S.K."/>
            <person name="Zeng Q."/>
            <person name="Gargeya S."/>
            <person name="Fitzgerald M."/>
            <person name="Haas B."/>
            <person name="Abouelleil A."/>
            <person name="Alvarado L."/>
            <person name="Arachchi H.M."/>
            <person name="Berlin A."/>
            <person name="Brown A."/>
            <person name="Chapman S.B."/>
            <person name="Chen Z."/>
            <person name="Dunbar C."/>
            <person name="Freedman E."/>
            <person name="Gearin G."/>
            <person name="Gellesch M."/>
            <person name="Goldberg J."/>
            <person name="Griggs A."/>
            <person name="Gujja S."/>
            <person name="Heiman D."/>
            <person name="Howarth C."/>
            <person name="Larson L."/>
            <person name="Lui A."/>
            <person name="MacDonald P.J.P."/>
            <person name="Mehta T."/>
            <person name="Montmayeur A."/>
            <person name="Murphy C."/>
            <person name="Neiman D."/>
            <person name="Pearson M."/>
            <person name="Priest M."/>
            <person name="Roberts A."/>
            <person name="Saif S."/>
            <person name="Shea T."/>
            <person name="Shenoy N."/>
            <person name="Sisk P."/>
            <person name="Stolte C."/>
            <person name="Sykes S."/>
            <person name="Yandava C."/>
            <person name="Wortman J."/>
            <person name="Nusbaum C."/>
            <person name="Birren B."/>
        </authorList>
    </citation>
    <scope>NUCLEOTIDE SEQUENCE</scope>
    <source>
        <strain evidence="1">ATCC 64411</strain>
    </source>
</reference>
<reference evidence="2" key="5">
    <citation type="submission" date="2015-06" db="UniProtKB">
        <authorList>
            <consortium name="EnsemblFungi"/>
        </authorList>
    </citation>
    <scope>IDENTIFICATION</scope>
    <source>
        <strain evidence="2">ATCC 64411</strain>
    </source>
</reference>
<reference evidence="3" key="2">
    <citation type="submission" date="2010-05" db="EMBL/GenBank/DDBJ databases">
        <title>The genome sequence of Magnaporthe poae strain ATCC 64411.</title>
        <authorList>
            <person name="Ma L.-J."/>
            <person name="Dead R."/>
            <person name="Young S."/>
            <person name="Zeng Q."/>
            <person name="Koehrsen M."/>
            <person name="Alvarado L."/>
            <person name="Berlin A."/>
            <person name="Chapman S.B."/>
            <person name="Chen Z."/>
            <person name="Freedman E."/>
            <person name="Gellesch M."/>
            <person name="Goldberg J."/>
            <person name="Griggs A."/>
            <person name="Gujja S."/>
            <person name="Heilman E.R."/>
            <person name="Heiman D."/>
            <person name="Hepburn T."/>
            <person name="Howarth C."/>
            <person name="Jen D."/>
            <person name="Larson L."/>
            <person name="Mehta T."/>
            <person name="Neiman D."/>
            <person name="Pearson M."/>
            <person name="Roberts A."/>
            <person name="Saif S."/>
            <person name="Shea T."/>
            <person name="Shenoy N."/>
            <person name="Sisk P."/>
            <person name="Stolte C."/>
            <person name="Sykes S."/>
            <person name="Walk T."/>
            <person name="White J."/>
            <person name="Yandava C."/>
            <person name="Haas B."/>
            <person name="Nusbaum C."/>
            <person name="Birren B."/>
        </authorList>
    </citation>
    <scope>NUCLEOTIDE SEQUENCE [LARGE SCALE GENOMIC DNA]</scope>
    <source>
        <strain evidence="3">ATCC 64411 / 73-15</strain>
    </source>
</reference>
<evidence type="ECO:0000313" key="3">
    <source>
        <dbReference type="Proteomes" id="UP000011715"/>
    </source>
</evidence>
<proteinExistence type="predicted"/>
<gene>
    <name evidence="1" type="ORF">MAPG_03457</name>
</gene>
<dbReference type="EnsemblFungi" id="MAPG_03457T0">
    <property type="protein sequence ID" value="MAPG_03457T0"/>
    <property type="gene ID" value="MAPG_03457"/>
</dbReference>
<dbReference type="EMBL" id="GL876967">
    <property type="protein sequence ID" value="KLU84414.1"/>
    <property type="molecule type" value="Genomic_DNA"/>
</dbReference>
<protein>
    <submittedName>
        <fullName evidence="1 2">Uncharacterized protein</fullName>
    </submittedName>
</protein>
<sequence length="157" mass="16864">MLTPSLVRTLDLQADVASLQTVFLPGDAMPQKESTTRPTSASHKFDVGAVKAWVAAFDADMYRNVLAARRTGLAIWAPPICADVVRPRSHRPHQARLSLPLSTRPHRLSPQTGERELAVALVEETDGLFVGLLAHLAAAVCRRGTSPSRSYASAGTA</sequence>
<evidence type="ECO:0000313" key="1">
    <source>
        <dbReference type="EMBL" id="KLU84414.1"/>
    </source>
</evidence>
<reference evidence="2" key="4">
    <citation type="journal article" date="2015" name="G3 (Bethesda)">
        <title>Genome sequences of three phytopathogenic species of the Magnaporthaceae family of fungi.</title>
        <authorList>
            <person name="Okagaki L.H."/>
            <person name="Nunes C.C."/>
            <person name="Sailsbery J."/>
            <person name="Clay B."/>
            <person name="Brown D."/>
            <person name="John T."/>
            <person name="Oh Y."/>
            <person name="Young N."/>
            <person name="Fitzgerald M."/>
            <person name="Haas B.J."/>
            <person name="Zeng Q."/>
            <person name="Young S."/>
            <person name="Adiconis X."/>
            <person name="Fan L."/>
            <person name="Levin J.Z."/>
            <person name="Mitchell T.K."/>
            <person name="Okubara P.A."/>
            <person name="Farman M.L."/>
            <person name="Kohn L.M."/>
            <person name="Birren B."/>
            <person name="Ma L.-J."/>
            <person name="Dean R.A."/>
        </authorList>
    </citation>
    <scope>NUCLEOTIDE SEQUENCE</scope>
    <source>
        <strain evidence="2">ATCC 64411 / 73-15</strain>
    </source>
</reference>
<dbReference type="Proteomes" id="UP000011715">
    <property type="component" value="Unassembled WGS sequence"/>
</dbReference>
<organism evidence="2 3">
    <name type="scientific">Magnaporthiopsis poae (strain ATCC 64411 / 73-15)</name>
    <name type="common">Kentucky bluegrass fungus</name>
    <name type="synonym">Magnaporthe poae</name>
    <dbReference type="NCBI Taxonomy" id="644358"/>
    <lineage>
        <taxon>Eukaryota</taxon>
        <taxon>Fungi</taxon>
        <taxon>Dikarya</taxon>
        <taxon>Ascomycota</taxon>
        <taxon>Pezizomycotina</taxon>
        <taxon>Sordariomycetes</taxon>
        <taxon>Sordariomycetidae</taxon>
        <taxon>Magnaporthales</taxon>
        <taxon>Magnaporthaceae</taxon>
        <taxon>Magnaporthiopsis</taxon>
    </lineage>
</organism>
<dbReference type="EMBL" id="ADBL01000824">
    <property type="status" value="NOT_ANNOTATED_CDS"/>
    <property type="molecule type" value="Genomic_DNA"/>
</dbReference>
<evidence type="ECO:0000313" key="2">
    <source>
        <dbReference type="EnsemblFungi" id="MAPG_03457T0"/>
    </source>
</evidence>
<accession>A0A0C4DU23</accession>
<name>A0A0C4DU23_MAGP6</name>
<reference evidence="1" key="1">
    <citation type="submission" date="2010-05" db="EMBL/GenBank/DDBJ databases">
        <title>The Genome Sequence of Magnaporthe poae strain ATCC 64411.</title>
        <authorList>
            <consortium name="The Broad Institute Genome Sequencing Platform"/>
            <consortium name="Broad Institute Genome Sequencing Center for Infectious Disease"/>
            <person name="Ma L.-J."/>
            <person name="Dead R."/>
            <person name="Young S."/>
            <person name="Zeng Q."/>
            <person name="Koehrsen M."/>
            <person name="Alvarado L."/>
            <person name="Berlin A."/>
            <person name="Chapman S.B."/>
            <person name="Chen Z."/>
            <person name="Freedman E."/>
            <person name="Gellesch M."/>
            <person name="Goldberg J."/>
            <person name="Griggs A."/>
            <person name="Gujja S."/>
            <person name="Heilman E.R."/>
            <person name="Heiman D."/>
            <person name="Hepburn T."/>
            <person name="Howarth C."/>
            <person name="Jen D."/>
            <person name="Larson L."/>
            <person name="Mehta T."/>
            <person name="Neiman D."/>
            <person name="Pearson M."/>
            <person name="Roberts A."/>
            <person name="Saif S."/>
            <person name="Shea T."/>
            <person name="Shenoy N."/>
            <person name="Sisk P."/>
            <person name="Stolte C."/>
            <person name="Sykes S."/>
            <person name="Walk T."/>
            <person name="White J."/>
            <person name="Yandava C."/>
            <person name="Haas B."/>
            <person name="Nusbaum C."/>
            <person name="Birren B."/>
        </authorList>
    </citation>
    <scope>NUCLEOTIDE SEQUENCE</scope>
    <source>
        <strain evidence="1">ATCC 64411</strain>
    </source>
</reference>
<keyword evidence="3" id="KW-1185">Reference proteome</keyword>
<dbReference type="VEuPathDB" id="FungiDB:MAPG_03457"/>